<keyword evidence="3" id="KW-1185">Reference proteome</keyword>
<reference evidence="2" key="2">
    <citation type="submission" date="2022-01" db="EMBL/GenBank/DDBJ databases">
        <authorList>
            <person name="Yamashiro T."/>
            <person name="Shiraishi A."/>
            <person name="Satake H."/>
            <person name="Nakayama K."/>
        </authorList>
    </citation>
    <scope>NUCLEOTIDE SEQUENCE</scope>
</reference>
<accession>A0ABQ5IA18</accession>
<sequence>MFNETTTELIKCSTDSLMDAVDETAGDDSGLPTAIRNVIGTTHVMEIKTQSYYEYRTHESFTSLRHDSVDAMDDRASSSSRLISADDSEPSFKRPTKKPSVSTPSKPNEDTDLEDSDMDETPFPSVESHENNKKLPVDKKKRKMRIDEDSE</sequence>
<evidence type="ECO:0000313" key="3">
    <source>
        <dbReference type="Proteomes" id="UP001151760"/>
    </source>
</evidence>
<organism evidence="2 3">
    <name type="scientific">Tanacetum coccineum</name>
    <dbReference type="NCBI Taxonomy" id="301880"/>
    <lineage>
        <taxon>Eukaryota</taxon>
        <taxon>Viridiplantae</taxon>
        <taxon>Streptophyta</taxon>
        <taxon>Embryophyta</taxon>
        <taxon>Tracheophyta</taxon>
        <taxon>Spermatophyta</taxon>
        <taxon>Magnoliopsida</taxon>
        <taxon>eudicotyledons</taxon>
        <taxon>Gunneridae</taxon>
        <taxon>Pentapetalae</taxon>
        <taxon>asterids</taxon>
        <taxon>campanulids</taxon>
        <taxon>Asterales</taxon>
        <taxon>Asteraceae</taxon>
        <taxon>Asteroideae</taxon>
        <taxon>Anthemideae</taxon>
        <taxon>Anthemidinae</taxon>
        <taxon>Tanacetum</taxon>
    </lineage>
</organism>
<dbReference type="Proteomes" id="UP001151760">
    <property type="component" value="Unassembled WGS sequence"/>
</dbReference>
<dbReference type="EMBL" id="BQNB010020456">
    <property type="protein sequence ID" value="GJT96157.1"/>
    <property type="molecule type" value="Genomic_DNA"/>
</dbReference>
<feature type="compositionally biased region" description="Basic and acidic residues" evidence="1">
    <location>
        <begin position="127"/>
        <end position="138"/>
    </location>
</feature>
<evidence type="ECO:0000256" key="1">
    <source>
        <dbReference type="SAM" id="MobiDB-lite"/>
    </source>
</evidence>
<feature type="compositionally biased region" description="Acidic residues" evidence="1">
    <location>
        <begin position="110"/>
        <end position="120"/>
    </location>
</feature>
<feature type="compositionally biased region" description="Basic and acidic residues" evidence="1">
    <location>
        <begin position="67"/>
        <end position="76"/>
    </location>
</feature>
<feature type="region of interest" description="Disordered" evidence="1">
    <location>
        <begin position="67"/>
        <end position="151"/>
    </location>
</feature>
<protein>
    <submittedName>
        <fullName evidence="2">Uncharacterized protein</fullName>
    </submittedName>
</protein>
<proteinExistence type="predicted"/>
<name>A0ABQ5IA18_9ASTR</name>
<reference evidence="2" key="1">
    <citation type="journal article" date="2022" name="Int. J. Mol. Sci.">
        <title>Draft Genome of Tanacetum Coccineum: Genomic Comparison of Closely Related Tanacetum-Family Plants.</title>
        <authorList>
            <person name="Yamashiro T."/>
            <person name="Shiraishi A."/>
            <person name="Nakayama K."/>
            <person name="Satake H."/>
        </authorList>
    </citation>
    <scope>NUCLEOTIDE SEQUENCE</scope>
</reference>
<comment type="caution">
    <text evidence="2">The sequence shown here is derived from an EMBL/GenBank/DDBJ whole genome shotgun (WGS) entry which is preliminary data.</text>
</comment>
<evidence type="ECO:0000313" key="2">
    <source>
        <dbReference type="EMBL" id="GJT96157.1"/>
    </source>
</evidence>
<gene>
    <name evidence="2" type="ORF">Tco_1091675</name>
</gene>